<dbReference type="PIRSF" id="PIRSF037390">
    <property type="entry name" value="Thiosulph_Quin_oxidored_DoxA-D"/>
    <property type="match status" value="1"/>
</dbReference>
<dbReference type="RefSeq" id="WP_024894934.1">
    <property type="nucleotide sequence ID" value="NZ_LWRZ01000117.1"/>
</dbReference>
<evidence type="ECO:0000259" key="3">
    <source>
        <dbReference type="Pfam" id="PF07680"/>
    </source>
</evidence>
<sequence length="362" mass="39623">MATTMKSAATDQATQHSWRILAIGMLAVRFVQGWIYWGGGSRRFIYGPQKINPAGHWMAYKFQTAMPGAILGLNHLIAFLLHHFVLLYAGVIIFSAVELISGLMLLSGFMTRLAAFLTLGLSFSLMLMFGWQGATCIDEWTMAASNFGMGITLLLVGGGAYSIDNWMMKRNPALAQKGWFRWLGGSLPLPLSDGAFKKLALTLFWIAVIFIVATYSYYRGSVITPFHGDPTGVKAHHVKMNDVRVLPDGRVDVHMYIDAGTASVPAHIIAIRLLDYNGKVVESWDGKQLSHLNPKDIHNDFAYQQIAPDKILGLKAGLGAEAMLHLPVSSTGFINTSSGPYQLQVLNINGQKAEVSAQIAAH</sequence>
<evidence type="ECO:0000313" key="4">
    <source>
        <dbReference type="EMBL" id="OCX70020.1"/>
    </source>
</evidence>
<gene>
    <name evidence="4" type="ORF">A6P07_15485</name>
</gene>
<feature type="transmembrane region" description="Helical" evidence="1">
    <location>
        <begin position="113"/>
        <end position="131"/>
    </location>
</feature>
<keyword evidence="1" id="KW-1133">Transmembrane helix</keyword>
<proteinExistence type="predicted"/>
<dbReference type="STRING" id="930.GCA_002079865_02290"/>
<dbReference type="InterPro" id="IPR007301">
    <property type="entry name" value="DoxD"/>
</dbReference>
<feature type="domain" description="Thiosulphate:quinone oxidoreductase small subunit DoxA" evidence="3">
    <location>
        <begin position="248"/>
        <end position="354"/>
    </location>
</feature>
<keyword evidence="1" id="KW-0812">Transmembrane</keyword>
<protein>
    <submittedName>
        <fullName evidence="4">Quinol oxidase</fullName>
    </submittedName>
</protein>
<feature type="domain" description="TQO small subunit DoxD" evidence="2">
    <location>
        <begin position="26"/>
        <end position="177"/>
    </location>
</feature>
<comment type="caution">
    <text evidence="4">The sequence shown here is derived from an EMBL/GenBank/DDBJ whole genome shotgun (WGS) entry which is preliminary data.</text>
</comment>
<dbReference type="Pfam" id="PF07680">
    <property type="entry name" value="DoxA"/>
    <property type="match status" value="1"/>
</dbReference>
<organism evidence="4 5">
    <name type="scientific">Acidithiobacillus thiooxidans</name>
    <name type="common">Thiobacillus thiooxidans</name>
    <dbReference type="NCBI Taxonomy" id="930"/>
    <lineage>
        <taxon>Bacteria</taxon>
        <taxon>Pseudomonadati</taxon>
        <taxon>Pseudomonadota</taxon>
        <taxon>Acidithiobacillia</taxon>
        <taxon>Acidithiobacillales</taxon>
        <taxon>Acidithiobacillaceae</taxon>
        <taxon>Acidithiobacillus</taxon>
    </lineage>
</organism>
<feature type="transmembrane region" description="Helical" evidence="1">
    <location>
        <begin position="86"/>
        <end position="106"/>
    </location>
</feature>
<reference evidence="4 5" key="1">
    <citation type="journal article" date="2016" name="Int. J. Mol. Sci.">
        <title>Comparative genomics of the extreme acidophile Acidithiobacillus thiooxidans reveals intraspecific divergence and niche adaptation.</title>
        <authorList>
            <person name="Zhang X."/>
            <person name="Feng X."/>
            <person name="Tao J."/>
            <person name="Ma L."/>
            <person name="Xiao Y."/>
            <person name="Liang Y."/>
            <person name="Liu X."/>
            <person name="Yin H."/>
        </authorList>
    </citation>
    <scope>NUCLEOTIDE SEQUENCE [LARGE SCALE GENOMIC DNA]</scope>
    <source>
        <strain evidence="4 5">A02</strain>
    </source>
</reference>
<dbReference type="EMBL" id="LWSA01000213">
    <property type="protein sequence ID" value="OCX70020.1"/>
    <property type="molecule type" value="Genomic_DNA"/>
</dbReference>
<evidence type="ECO:0000259" key="2">
    <source>
        <dbReference type="Pfam" id="PF04173"/>
    </source>
</evidence>
<dbReference type="Pfam" id="PF04173">
    <property type="entry name" value="DoxD"/>
    <property type="match status" value="1"/>
</dbReference>
<dbReference type="Proteomes" id="UP000094893">
    <property type="component" value="Unassembled WGS sequence"/>
</dbReference>
<dbReference type="InterPro" id="IPR011636">
    <property type="entry name" value="DoxA"/>
</dbReference>
<feature type="transmembrane region" description="Helical" evidence="1">
    <location>
        <begin position="199"/>
        <end position="218"/>
    </location>
</feature>
<feature type="transmembrane region" description="Helical" evidence="1">
    <location>
        <begin position="143"/>
        <end position="163"/>
    </location>
</feature>
<feature type="transmembrane region" description="Helical" evidence="1">
    <location>
        <begin position="20"/>
        <end position="37"/>
    </location>
</feature>
<name>A0A1C2JN43_ACITH</name>
<dbReference type="InterPro" id="IPR017192">
    <property type="entry name" value="ThioSO4-Q_OxRdtase_DoxA/D"/>
</dbReference>
<evidence type="ECO:0000256" key="1">
    <source>
        <dbReference type="SAM" id="Phobius"/>
    </source>
</evidence>
<dbReference type="eggNOG" id="COG2259">
    <property type="taxonomic scope" value="Bacteria"/>
</dbReference>
<dbReference type="AlphaFoldDB" id="A0A1C2JN43"/>
<keyword evidence="1" id="KW-0472">Membrane</keyword>
<evidence type="ECO:0000313" key="5">
    <source>
        <dbReference type="Proteomes" id="UP000094893"/>
    </source>
</evidence>
<accession>A0A1C2JN43</accession>